<dbReference type="Proteomes" id="UP000676325">
    <property type="component" value="Unassembled WGS sequence"/>
</dbReference>
<sequence length="491" mass="52067">MHFLLGLSGRRAALVGAATFLGLEPVASGHIARLALVGPIAALLAACAYTRVAGRTLDEWMITVVSYNLLRLRHKTTFLSGAFAPGRGTEPPRLDLPGVLAPLRILTAQDGTDLEFAVLHHPHNRTYTAVATVESIGLGLVDPDRAESMVAAWGEVLASLCIEDQPIARVQFVSRTMPQTVGALRSWHTEHLDPAAPLASVMANEALLTTAAPATCRRQTWVAISLDARRTATTIRAAGGGESGACRVLEQQVRALRPLLASAGISVTGWVDTRELAEIIRVGFDPHVAEMLDHRRAEAVEQTFSGGVPAIPAGLDTSLAGPAAARASWSSYQHDGAVSVTYAVHAWPISPVFATSLAALLADTVHRRSFSFVIEPLGPRAAQKAVMVEKTKREVSLRLRSRTGQAASATEQVELYRADAQDLAHATGSGLARFTGYLTVTVVDPTELADACAQAEAGAALVGIELRRMYGAQDTGFAMTLPVGLGLPVRR</sequence>
<dbReference type="EMBL" id="JAGSOH010000037">
    <property type="protein sequence ID" value="MBR7827555.1"/>
    <property type="molecule type" value="Genomic_DNA"/>
</dbReference>
<keyword evidence="3" id="KW-1185">Reference proteome</keyword>
<accession>A0A941E734</accession>
<evidence type="ECO:0000313" key="2">
    <source>
        <dbReference type="EMBL" id="MBR7827555.1"/>
    </source>
</evidence>
<protein>
    <submittedName>
        <fullName evidence="2">PrgI family protein</fullName>
    </submittedName>
</protein>
<proteinExistence type="predicted"/>
<comment type="caution">
    <text evidence="2">The sequence shown here is derived from an EMBL/GenBank/DDBJ whole genome shotgun (WGS) entry which is preliminary data.</text>
</comment>
<dbReference type="AlphaFoldDB" id="A0A941E734"/>
<evidence type="ECO:0000313" key="3">
    <source>
        <dbReference type="Proteomes" id="UP000676325"/>
    </source>
</evidence>
<organism evidence="2 3">
    <name type="scientific">Actinospica acidithermotolerans</name>
    <dbReference type="NCBI Taxonomy" id="2828514"/>
    <lineage>
        <taxon>Bacteria</taxon>
        <taxon>Bacillati</taxon>
        <taxon>Actinomycetota</taxon>
        <taxon>Actinomycetes</taxon>
        <taxon>Catenulisporales</taxon>
        <taxon>Actinospicaceae</taxon>
        <taxon>Actinospica</taxon>
    </lineage>
</organism>
<evidence type="ECO:0000259" key="1">
    <source>
        <dbReference type="Pfam" id="PF11203"/>
    </source>
</evidence>
<dbReference type="InterPro" id="IPR049978">
    <property type="entry name" value="SCO6880-like"/>
</dbReference>
<feature type="domain" description="Type VII secretion system protein EccE" evidence="1">
    <location>
        <begin position="215"/>
        <end position="344"/>
    </location>
</feature>
<reference evidence="2" key="1">
    <citation type="submission" date="2021-04" db="EMBL/GenBank/DDBJ databases">
        <title>Genome based classification of Actinospica acidithermotolerans sp. nov., an actinobacterium isolated from an Indonesian hot spring.</title>
        <authorList>
            <person name="Kusuma A.B."/>
            <person name="Putra K.E."/>
            <person name="Nafisah S."/>
            <person name="Loh J."/>
            <person name="Nouioui I."/>
            <person name="Goodfellow M."/>
        </authorList>
    </citation>
    <scope>NUCLEOTIDE SEQUENCE</scope>
    <source>
        <strain evidence="2">MGRD01-02</strain>
    </source>
</reference>
<dbReference type="Pfam" id="PF11203">
    <property type="entry name" value="EccE"/>
    <property type="match status" value="1"/>
</dbReference>
<dbReference type="NCBIfam" id="NF042935">
    <property type="entry name" value="SCO6880_fam"/>
    <property type="match status" value="1"/>
</dbReference>
<name>A0A941E734_9ACTN</name>
<dbReference type="InterPro" id="IPR050051">
    <property type="entry name" value="EccE_dom"/>
</dbReference>
<gene>
    <name evidence="2" type="ORF">KDK95_14650</name>
</gene>